<proteinExistence type="predicted"/>
<dbReference type="GO" id="GO:0016758">
    <property type="term" value="F:hexosyltransferase activity"/>
    <property type="evidence" value="ECO:0007669"/>
    <property type="project" value="UniProtKB-ARBA"/>
</dbReference>
<dbReference type="OrthoDB" id="9815829at2"/>
<name>A0A2Z3GR14_9BACT</name>
<dbReference type="Gene3D" id="3.90.550.10">
    <property type="entry name" value="Spore Coat Polysaccharide Biosynthesis Protein SpsA, Chain A"/>
    <property type="match status" value="1"/>
</dbReference>
<evidence type="ECO:0000313" key="3">
    <source>
        <dbReference type="Proteomes" id="UP000245999"/>
    </source>
</evidence>
<dbReference type="KEGG" id="hnv:DDQ68_20310"/>
<dbReference type="PANTHER" id="PTHR22916">
    <property type="entry name" value="GLYCOSYLTRANSFERASE"/>
    <property type="match status" value="1"/>
</dbReference>
<reference evidence="3" key="1">
    <citation type="submission" date="2018-04" db="EMBL/GenBank/DDBJ databases">
        <title>Complete genome of Antarctic heterotrophic bacterium Hymenobacter nivis.</title>
        <authorList>
            <person name="Terashima M."/>
        </authorList>
    </citation>
    <scope>NUCLEOTIDE SEQUENCE [LARGE SCALE GENOMIC DNA]</scope>
    <source>
        <strain evidence="3">NBRC 111535</strain>
    </source>
</reference>
<dbReference type="AlphaFoldDB" id="A0A2Z3GR14"/>
<dbReference type="EMBL" id="CP029145">
    <property type="protein sequence ID" value="AWM34911.1"/>
    <property type="molecule type" value="Genomic_DNA"/>
</dbReference>
<gene>
    <name evidence="2" type="ORF">DDQ68_20310</name>
</gene>
<feature type="domain" description="Glycosyltransferase 2-like" evidence="1">
    <location>
        <begin position="8"/>
        <end position="137"/>
    </location>
</feature>
<dbReference type="Pfam" id="PF00535">
    <property type="entry name" value="Glycos_transf_2"/>
    <property type="match status" value="1"/>
</dbReference>
<dbReference type="PANTHER" id="PTHR22916:SF3">
    <property type="entry name" value="UDP-GLCNAC:BETAGAL BETA-1,3-N-ACETYLGLUCOSAMINYLTRANSFERASE-LIKE PROTEIN 1"/>
    <property type="match status" value="1"/>
</dbReference>
<dbReference type="Proteomes" id="UP000245999">
    <property type="component" value="Chromosome"/>
</dbReference>
<sequence length="339" mass="38104">MEHSPLVSVIIPNYNHARYLGQRIDSVLQQTYSNLEILILDDCSPDNSRDIIEVYAKKDQRIKTVYNEKNSGSTFKQWDKGISLCTGEYIWIAESDDYADASLVERLLAKIRVNPAIALAYCDSYDVDGENIIHGKQSDALGAVDAELWKHDFTVAGLPLVLRFMAYRNIIPNASAVLLRYAAAVQAGPAAAELIILGDWLYWVKIMSVGEVAYVASPLNYFRAHRNNVRSKTIANGTILEEITSTLPLLKSYGPLDESLYKRKIAELAESWFSTLVNVNTPFERHVKIYNNINSIEPGLGPKTVVKVFGKMFRNRLSGFKMLIGDGLINPLLKRLFKK</sequence>
<organism evidence="2 3">
    <name type="scientific">Hymenobacter nivis</name>
    <dbReference type="NCBI Taxonomy" id="1850093"/>
    <lineage>
        <taxon>Bacteria</taxon>
        <taxon>Pseudomonadati</taxon>
        <taxon>Bacteroidota</taxon>
        <taxon>Cytophagia</taxon>
        <taxon>Cytophagales</taxon>
        <taxon>Hymenobacteraceae</taxon>
        <taxon>Hymenobacter</taxon>
    </lineage>
</organism>
<dbReference type="InterPro" id="IPR001173">
    <property type="entry name" value="Glyco_trans_2-like"/>
</dbReference>
<dbReference type="CDD" id="cd00761">
    <property type="entry name" value="Glyco_tranf_GTA_type"/>
    <property type="match status" value="1"/>
</dbReference>
<keyword evidence="3" id="KW-1185">Reference proteome</keyword>
<evidence type="ECO:0000259" key="1">
    <source>
        <dbReference type="Pfam" id="PF00535"/>
    </source>
</evidence>
<protein>
    <submittedName>
        <fullName evidence="2">Glycosyltransferase family 2 protein</fullName>
    </submittedName>
</protein>
<accession>A0A2Z3GR14</accession>
<dbReference type="InterPro" id="IPR029044">
    <property type="entry name" value="Nucleotide-diphossugar_trans"/>
</dbReference>
<dbReference type="SUPFAM" id="SSF53448">
    <property type="entry name" value="Nucleotide-diphospho-sugar transferases"/>
    <property type="match status" value="1"/>
</dbReference>
<evidence type="ECO:0000313" key="2">
    <source>
        <dbReference type="EMBL" id="AWM34911.1"/>
    </source>
</evidence>